<dbReference type="SUPFAM" id="SSF50044">
    <property type="entry name" value="SH3-domain"/>
    <property type="match status" value="1"/>
</dbReference>
<dbReference type="GO" id="GO:0005886">
    <property type="term" value="C:plasma membrane"/>
    <property type="evidence" value="ECO:0007669"/>
    <property type="project" value="TreeGrafter"/>
</dbReference>
<gene>
    <name evidence="9" type="ORF">JR316_010027</name>
</gene>
<dbReference type="Gene3D" id="1.10.840.10">
    <property type="entry name" value="Ras guanine-nucleotide exchange factors catalytic domain"/>
    <property type="match status" value="1"/>
</dbReference>
<feature type="compositionally biased region" description="Polar residues" evidence="5">
    <location>
        <begin position="208"/>
        <end position="220"/>
    </location>
</feature>
<evidence type="ECO:0000313" key="9">
    <source>
        <dbReference type="EMBL" id="KAG5165331.1"/>
    </source>
</evidence>
<name>A0A8H7XSR1_PSICU</name>
<dbReference type="GO" id="GO:0007265">
    <property type="term" value="P:Ras protein signal transduction"/>
    <property type="evidence" value="ECO:0007669"/>
    <property type="project" value="TreeGrafter"/>
</dbReference>
<dbReference type="SUPFAM" id="SSF48366">
    <property type="entry name" value="Ras GEF"/>
    <property type="match status" value="1"/>
</dbReference>
<evidence type="ECO:0000259" key="6">
    <source>
        <dbReference type="PROSITE" id="PS50002"/>
    </source>
</evidence>
<dbReference type="PANTHER" id="PTHR23113">
    <property type="entry name" value="GUANINE NUCLEOTIDE EXCHANGE FACTOR"/>
    <property type="match status" value="1"/>
</dbReference>
<dbReference type="Gene3D" id="2.30.30.40">
    <property type="entry name" value="SH3 Domains"/>
    <property type="match status" value="1"/>
</dbReference>
<dbReference type="Gene3D" id="1.20.870.10">
    <property type="entry name" value="Son of sevenless (SoS) protein Chain: S domain 1"/>
    <property type="match status" value="1"/>
</dbReference>
<dbReference type="InterPro" id="IPR008937">
    <property type="entry name" value="Ras-like_GEF"/>
</dbReference>
<dbReference type="EMBL" id="JAFIQS010000010">
    <property type="protein sequence ID" value="KAG5165331.1"/>
    <property type="molecule type" value="Genomic_DNA"/>
</dbReference>
<feature type="region of interest" description="Disordered" evidence="5">
    <location>
        <begin position="119"/>
        <end position="148"/>
    </location>
</feature>
<feature type="compositionally biased region" description="Basic and acidic residues" evidence="5">
    <location>
        <begin position="170"/>
        <end position="179"/>
    </location>
</feature>
<feature type="region of interest" description="Disordered" evidence="5">
    <location>
        <begin position="718"/>
        <end position="783"/>
    </location>
</feature>
<evidence type="ECO:0000259" key="8">
    <source>
        <dbReference type="PROSITE" id="PS50212"/>
    </source>
</evidence>
<dbReference type="InterPro" id="IPR000651">
    <property type="entry name" value="Ras-like_Gua-exchang_fac_N"/>
</dbReference>
<evidence type="ECO:0008006" key="10">
    <source>
        <dbReference type="Google" id="ProtNLM"/>
    </source>
</evidence>
<dbReference type="FunFam" id="2.30.30.40:FF:000072">
    <property type="entry name" value="Unconventional Myosin IB"/>
    <property type="match status" value="1"/>
</dbReference>
<protein>
    <recommendedName>
        <fullName evidence="10">Ras GEF</fullName>
    </recommendedName>
</protein>
<sequence length="1235" mass="137186">MATVAPTRMSPSANTIVESVTQNPNGHLQFDNAQPDIMFCRAKYDYTADVPSALSFQTGDIIEVLTQLPSGWWDGLLNGERGWFPSNYTEVMTDEEVERVFSGALEPVIQDVPTIVFPPSQSSTLSDGRLNAPHQDMDNSTSSHQSDFWIPEVTPDGRQIFYVNIKTGQRSRDLPRESDNETSDDSFSALKPQKATRSGNSEDLGLGTYNNAMSTGGMEQTSDDSKAANALTSSPPRSSQTTDGKVSSADSDTSRSDHLFPPRERPAVVSDPDIPQFLPQVQANSMSKISIAQLTSDERNARILEQALEPQSPSPNIITDLAFAVRIAIQNVVGNVKSSGLSRKPVDDKKMDKLICSVVLAVQNLLYLAAASPIHFVADLPHPRGFSVTQPSTAALKSPQRKVTAILSRLVLSARALVYNSGSPLSETLTRIESDAEELQRDVNSFVFEAQRIHGQTLGANKNIKRIQGYFAANNTGLGLVGAGSAASWKGFGYHFRDVRNGVPQKVLDADVILEIDLSVDRLQRRIISLQEAILDRVSSAVQELVTYTSTFLTFIADVYVARHVDIDGVRQSSDASLNNEYTRMVNDARLLVRSMEAVVQAIYDDSASLLLTTQNLHEGVRNAFSSEREDSYETLKGLTISLANNLSHVKRIFGNLLSLGYEQAEAVKGDYKESIDWRFSGISAIKIHLGTEDGHTSYNEELVDIELALQQSNQRNSLYPELYPPSPPGGSSPEDSPPDMPSNSNKAPQSNFSPKGFEDDDDTESIAPSVKPPPRPSGSTNVPKLEQILGIEYADKVAAGRRPWYLRADYKDSDIIIDADNSVRGGTLPALVERLTAHDQADTTFTQAFLVTYKSFTTLDELFDLLVARFHLQQPEGLSPAEREEWTKLKQHVVRTRVINTMKTMVDGMLDPEDMYILDKMKGFVSSDEVSTYAAAKNLLVQIERTKAMGDAKTLINTNQEPPPPPIIPKSAKQPKLLDIDPLELARQFTIIESESYQKIKPIEGLQRARMQKNEHDDDIAAVIQMSNRIAEWIVDCILSKEDPRRRAQVVKYLISVADRCRLLKNFSTMGAIISGLNTPPIRRLKKTWDQISQRYMAQFTACEVTVDSFKNFGRYRTLMASVTPPYVPFLGVSLSTLQFIQDGNPDKLSGDMINFRKFQKASEVIIDIRRWQTQSFNLQPLPSVISYIKESLSKFSGGSRSLSDHFWELSLIREPREKDDSEKFARLLQESGF</sequence>
<dbReference type="PRINTS" id="PR00452">
    <property type="entry name" value="SH3DOMAIN"/>
</dbReference>
<dbReference type="Pfam" id="PF00018">
    <property type="entry name" value="SH3_1"/>
    <property type="match status" value="1"/>
</dbReference>
<feature type="region of interest" description="Disordered" evidence="5">
    <location>
        <begin position="163"/>
        <end position="272"/>
    </location>
</feature>
<dbReference type="InterPro" id="IPR001452">
    <property type="entry name" value="SH3_domain"/>
</dbReference>
<dbReference type="SMART" id="SM00326">
    <property type="entry name" value="SH3"/>
    <property type="match status" value="1"/>
</dbReference>
<evidence type="ECO:0000256" key="3">
    <source>
        <dbReference type="PROSITE-ProRule" id="PRU00168"/>
    </source>
</evidence>
<dbReference type="CDD" id="cd00155">
    <property type="entry name" value="RasGEF"/>
    <property type="match status" value="1"/>
</dbReference>
<keyword evidence="1 4" id="KW-0728">SH3 domain</keyword>
<dbReference type="Pfam" id="PF00618">
    <property type="entry name" value="RasGEF_N"/>
    <property type="match status" value="1"/>
</dbReference>
<dbReference type="InterPro" id="IPR023578">
    <property type="entry name" value="Ras_GEF_dom_sf"/>
</dbReference>
<dbReference type="CDD" id="cd06224">
    <property type="entry name" value="REM"/>
    <property type="match status" value="1"/>
</dbReference>
<feature type="domain" description="Ras-GEF" evidence="7">
    <location>
        <begin position="982"/>
        <end position="1218"/>
    </location>
</feature>
<dbReference type="Pfam" id="PF00617">
    <property type="entry name" value="RasGEF"/>
    <property type="match status" value="1"/>
</dbReference>
<organism evidence="9">
    <name type="scientific">Psilocybe cubensis</name>
    <name type="common">Psychedelic mushroom</name>
    <name type="synonym">Stropharia cubensis</name>
    <dbReference type="NCBI Taxonomy" id="181762"/>
    <lineage>
        <taxon>Eukaryota</taxon>
        <taxon>Fungi</taxon>
        <taxon>Dikarya</taxon>
        <taxon>Basidiomycota</taxon>
        <taxon>Agaricomycotina</taxon>
        <taxon>Agaricomycetes</taxon>
        <taxon>Agaricomycetidae</taxon>
        <taxon>Agaricales</taxon>
        <taxon>Agaricineae</taxon>
        <taxon>Strophariaceae</taxon>
        <taxon>Psilocybe</taxon>
    </lineage>
</organism>
<dbReference type="CDD" id="cd11883">
    <property type="entry name" value="SH3_Sdc25"/>
    <property type="match status" value="1"/>
</dbReference>
<feature type="compositionally biased region" description="Polar residues" evidence="5">
    <location>
        <begin position="230"/>
        <end position="251"/>
    </location>
</feature>
<evidence type="ECO:0000256" key="4">
    <source>
        <dbReference type="PROSITE-ProRule" id="PRU00192"/>
    </source>
</evidence>
<keyword evidence="2 3" id="KW-0344">Guanine-nucleotide releasing factor</keyword>
<evidence type="ECO:0000259" key="7">
    <source>
        <dbReference type="PROSITE" id="PS50009"/>
    </source>
</evidence>
<dbReference type="InterPro" id="IPR001895">
    <property type="entry name" value="RASGEF_cat_dom"/>
</dbReference>
<feature type="compositionally biased region" description="Basic and acidic residues" evidence="5">
    <location>
        <begin position="252"/>
        <end position="266"/>
    </location>
</feature>
<dbReference type="OrthoDB" id="546434at2759"/>
<dbReference type="PROSITE" id="PS50009">
    <property type="entry name" value="RASGEF_CAT"/>
    <property type="match status" value="1"/>
</dbReference>
<reference evidence="9" key="1">
    <citation type="submission" date="2021-02" db="EMBL/GenBank/DDBJ databases">
        <title>Psilocybe cubensis genome.</title>
        <authorList>
            <person name="Mckernan K.J."/>
            <person name="Crawford S."/>
            <person name="Trippe A."/>
            <person name="Kane L.T."/>
            <person name="Mclaughlin S."/>
        </authorList>
    </citation>
    <scope>NUCLEOTIDE SEQUENCE [LARGE SCALE GENOMIC DNA]</scope>
    <source>
        <strain evidence="9">MGC-MH-2018</strain>
    </source>
</reference>
<dbReference type="InterPro" id="IPR036028">
    <property type="entry name" value="SH3-like_dom_sf"/>
</dbReference>
<evidence type="ECO:0000256" key="5">
    <source>
        <dbReference type="SAM" id="MobiDB-lite"/>
    </source>
</evidence>
<dbReference type="PANTHER" id="PTHR23113:SF368">
    <property type="entry name" value="CELL DIVISION CONTROL PROTEIN 25"/>
    <property type="match status" value="1"/>
</dbReference>
<dbReference type="SMART" id="SM00229">
    <property type="entry name" value="RasGEFN"/>
    <property type="match status" value="1"/>
</dbReference>
<dbReference type="SMART" id="SM00147">
    <property type="entry name" value="RasGEF"/>
    <property type="match status" value="1"/>
</dbReference>
<accession>A0A8H7XSR1</accession>
<comment type="caution">
    <text evidence="9">The sequence shown here is derived from an EMBL/GenBank/DDBJ whole genome shotgun (WGS) entry which is preliminary data.</text>
</comment>
<proteinExistence type="predicted"/>
<dbReference type="PROSITE" id="PS50002">
    <property type="entry name" value="SH3"/>
    <property type="match status" value="1"/>
</dbReference>
<dbReference type="GO" id="GO:0005085">
    <property type="term" value="F:guanyl-nucleotide exchange factor activity"/>
    <property type="evidence" value="ECO:0007669"/>
    <property type="project" value="UniProtKB-KW"/>
</dbReference>
<feature type="domain" description="N-terminal Ras-GEF" evidence="8">
    <location>
        <begin position="820"/>
        <end position="949"/>
    </location>
</feature>
<feature type="domain" description="SH3" evidence="6">
    <location>
        <begin position="35"/>
        <end position="94"/>
    </location>
</feature>
<dbReference type="AlphaFoldDB" id="A0A8H7XSR1"/>
<dbReference type="PROSITE" id="PS50212">
    <property type="entry name" value="RASGEF_NTER"/>
    <property type="match status" value="1"/>
</dbReference>
<evidence type="ECO:0000256" key="1">
    <source>
        <dbReference type="ARBA" id="ARBA00022443"/>
    </source>
</evidence>
<evidence type="ECO:0000256" key="2">
    <source>
        <dbReference type="ARBA" id="ARBA00022658"/>
    </source>
</evidence>
<dbReference type="InterPro" id="IPR036964">
    <property type="entry name" value="RASGEF_cat_dom_sf"/>
</dbReference>